<dbReference type="InterPro" id="IPR016054">
    <property type="entry name" value="LY6_UPA_recep-like"/>
</dbReference>
<dbReference type="OMA" id="CAVSSQC"/>
<evidence type="ECO:0000256" key="1">
    <source>
        <dbReference type="SAM" id="SignalP"/>
    </source>
</evidence>
<feature type="domain" description="UPAR/Ly6" evidence="2">
    <location>
        <begin position="16"/>
        <end position="100"/>
    </location>
</feature>
<name>A0A8C4ZKN3_GADMO</name>
<dbReference type="InterPro" id="IPR045860">
    <property type="entry name" value="Snake_toxin-like_sf"/>
</dbReference>
<proteinExistence type="predicted"/>
<reference evidence="3" key="2">
    <citation type="submission" date="2025-09" db="UniProtKB">
        <authorList>
            <consortium name="Ensembl"/>
        </authorList>
    </citation>
    <scope>IDENTIFICATION</scope>
</reference>
<evidence type="ECO:0000313" key="4">
    <source>
        <dbReference type="Proteomes" id="UP000694546"/>
    </source>
</evidence>
<evidence type="ECO:0000313" key="3">
    <source>
        <dbReference type="Ensembl" id="ENSGMOP00000016880.2"/>
    </source>
</evidence>
<sequence>MGRYKFSLYLLLTAGGLRCYACLFPAISPMDCLQFPQECPAGQRCLSSTAESTRGGIGIKIYEKSCTIPTQCGQSGQKHTAGYNFNYSNVCCDTDLCNSAPLKKILLLFY</sequence>
<dbReference type="Gene3D" id="2.10.60.10">
    <property type="entry name" value="CD59"/>
    <property type="match status" value="1"/>
</dbReference>
<dbReference type="GeneTree" id="ENSGT00390000002843"/>
<keyword evidence="4" id="KW-1185">Reference proteome</keyword>
<feature type="signal peptide" evidence="1">
    <location>
        <begin position="1"/>
        <end position="21"/>
    </location>
</feature>
<keyword evidence="1" id="KW-0732">Signal</keyword>
<dbReference type="Proteomes" id="UP000694546">
    <property type="component" value="Chromosome 22"/>
</dbReference>
<dbReference type="CDD" id="cd00117">
    <property type="entry name" value="TFP"/>
    <property type="match status" value="1"/>
</dbReference>
<dbReference type="AlphaFoldDB" id="A0A8C4ZKN3"/>
<feature type="chain" id="PRO_5045628269" description="UPAR/Ly6 domain-containing protein" evidence="1">
    <location>
        <begin position="22"/>
        <end position="110"/>
    </location>
</feature>
<organism evidence="3 4">
    <name type="scientific">Gadus morhua</name>
    <name type="common">Atlantic cod</name>
    <dbReference type="NCBI Taxonomy" id="8049"/>
    <lineage>
        <taxon>Eukaryota</taxon>
        <taxon>Metazoa</taxon>
        <taxon>Chordata</taxon>
        <taxon>Craniata</taxon>
        <taxon>Vertebrata</taxon>
        <taxon>Euteleostomi</taxon>
        <taxon>Actinopterygii</taxon>
        <taxon>Neopterygii</taxon>
        <taxon>Teleostei</taxon>
        <taxon>Neoteleostei</taxon>
        <taxon>Acanthomorphata</taxon>
        <taxon>Zeiogadaria</taxon>
        <taxon>Gadariae</taxon>
        <taxon>Gadiformes</taxon>
        <taxon>Gadoidei</taxon>
        <taxon>Gadidae</taxon>
        <taxon>Gadus</taxon>
    </lineage>
</organism>
<accession>A0A8C4ZKN3</accession>
<evidence type="ECO:0000259" key="2">
    <source>
        <dbReference type="Pfam" id="PF00021"/>
    </source>
</evidence>
<dbReference type="Pfam" id="PF00021">
    <property type="entry name" value="UPAR_LY6"/>
    <property type="match status" value="1"/>
</dbReference>
<reference evidence="3" key="1">
    <citation type="submission" date="2025-08" db="UniProtKB">
        <authorList>
            <consortium name="Ensembl"/>
        </authorList>
    </citation>
    <scope>IDENTIFICATION</scope>
</reference>
<protein>
    <recommendedName>
        <fullName evidence="2">UPAR/Ly6 domain-containing protein</fullName>
    </recommendedName>
</protein>
<dbReference type="Ensembl" id="ENSGMOT00000017300.2">
    <property type="protein sequence ID" value="ENSGMOP00000016880.2"/>
    <property type="gene ID" value="ENSGMOG00000015746.2"/>
</dbReference>
<dbReference type="SUPFAM" id="SSF57302">
    <property type="entry name" value="Snake toxin-like"/>
    <property type="match status" value="1"/>
</dbReference>